<organism evidence="1 2">
    <name type="scientific">Natrialba swarupiae</name>
    <dbReference type="NCBI Taxonomy" id="2448032"/>
    <lineage>
        <taxon>Archaea</taxon>
        <taxon>Methanobacteriati</taxon>
        <taxon>Methanobacteriota</taxon>
        <taxon>Stenosarchaea group</taxon>
        <taxon>Halobacteria</taxon>
        <taxon>Halobacteriales</taxon>
        <taxon>Natrialbaceae</taxon>
        <taxon>Natrialba</taxon>
    </lineage>
</organism>
<proteinExistence type="predicted"/>
<dbReference type="InterPro" id="IPR036390">
    <property type="entry name" value="WH_DNA-bd_sf"/>
</dbReference>
<comment type="caution">
    <text evidence="1">The sequence shown here is derived from an EMBL/GenBank/DDBJ whole genome shotgun (WGS) entry which is preliminary data.</text>
</comment>
<evidence type="ECO:0000313" key="1">
    <source>
        <dbReference type="EMBL" id="TYT63045.1"/>
    </source>
</evidence>
<dbReference type="Proteomes" id="UP000324104">
    <property type="component" value="Unassembled WGS sequence"/>
</dbReference>
<dbReference type="RefSeq" id="WP_149080450.1">
    <property type="nucleotide sequence ID" value="NZ_VTAW01000004.1"/>
</dbReference>
<gene>
    <name evidence="1" type="ORF">FYC77_05220</name>
</gene>
<name>A0A5D5AQ76_9EURY</name>
<accession>A0A5D5AQ76</accession>
<protein>
    <submittedName>
        <fullName evidence="1">MarR family transcriptional regulator</fullName>
    </submittedName>
</protein>
<sequence>MTSTVEQGTDVSVPTDVTTPRAKLVYYYLATKDGATADNLRSDLAISKGNVLSIVGTLRERGHVKRVDGRYELAD</sequence>
<keyword evidence="2" id="KW-1185">Reference proteome</keyword>
<reference evidence="1 2" key="1">
    <citation type="submission" date="2019-08" db="EMBL/GenBank/DDBJ databases">
        <title>Archaea genome.</title>
        <authorList>
            <person name="Kajale S."/>
            <person name="Shouche Y."/>
            <person name="Deshpande N."/>
            <person name="Sharma A."/>
        </authorList>
    </citation>
    <scope>NUCLEOTIDE SEQUENCE [LARGE SCALE GENOMIC DNA]</scope>
    <source>
        <strain evidence="1 2">ESP3B_9</strain>
    </source>
</reference>
<dbReference type="AlphaFoldDB" id="A0A5D5AQ76"/>
<evidence type="ECO:0000313" key="2">
    <source>
        <dbReference type="Proteomes" id="UP000324104"/>
    </source>
</evidence>
<dbReference type="SUPFAM" id="SSF46785">
    <property type="entry name" value="Winged helix' DNA-binding domain"/>
    <property type="match status" value="1"/>
</dbReference>
<dbReference type="EMBL" id="VTAW01000004">
    <property type="protein sequence ID" value="TYT63045.1"/>
    <property type="molecule type" value="Genomic_DNA"/>
</dbReference>